<dbReference type="InterPro" id="IPR052036">
    <property type="entry name" value="Hydrolase/PRTase-associated"/>
</dbReference>
<dbReference type="InterPro" id="IPR007815">
    <property type="entry name" value="Emycin_Estase"/>
</dbReference>
<name>A0A3Q8I1U7_9BACT</name>
<accession>A0A3Q8I1U7</accession>
<dbReference type="PANTHER" id="PTHR31299">
    <property type="entry name" value="ESTERASE, PUTATIVE (AFU_ORTHOLOGUE AFUA_1G05850)-RELATED"/>
    <property type="match status" value="1"/>
</dbReference>
<protein>
    <submittedName>
        <fullName evidence="2">Succinoglycan biosynthesis protein</fullName>
    </submittedName>
</protein>
<dbReference type="Gene3D" id="1.20.1440.30">
    <property type="entry name" value="Biosynthetic Protein domain"/>
    <property type="match status" value="1"/>
</dbReference>
<organism evidence="2">
    <name type="scientific">Aggregicoccus edonensis</name>
    <dbReference type="NCBI Taxonomy" id="1450165"/>
    <lineage>
        <taxon>Bacteria</taxon>
        <taxon>Pseudomonadati</taxon>
        <taxon>Myxococcota</taxon>
        <taxon>Myxococcia</taxon>
        <taxon>Myxococcales</taxon>
        <taxon>Cystobacterineae</taxon>
        <taxon>Myxococcaceae</taxon>
        <taxon>Aggregicoccus</taxon>
    </lineage>
</organism>
<dbReference type="InterPro" id="IPR014622">
    <property type="entry name" value="UCP036794_erythomycin"/>
</dbReference>
<dbReference type="PIRSF" id="PIRSF036794">
    <property type="entry name" value="UCP_erythr_ester"/>
    <property type="match status" value="1"/>
</dbReference>
<dbReference type="PANTHER" id="PTHR31299:SF0">
    <property type="entry name" value="ESTERASE, PUTATIVE (AFU_ORTHOLOGUE AFUA_1G05850)-RELATED"/>
    <property type="match status" value="1"/>
</dbReference>
<evidence type="ECO:0000256" key="1">
    <source>
        <dbReference type="SAM" id="SignalP"/>
    </source>
</evidence>
<dbReference type="PROSITE" id="PS51257">
    <property type="entry name" value="PROKAR_LIPOPROTEIN"/>
    <property type="match status" value="1"/>
</dbReference>
<proteinExistence type="predicted"/>
<dbReference type="GO" id="GO:0046677">
    <property type="term" value="P:response to antibiotic"/>
    <property type="evidence" value="ECO:0007669"/>
    <property type="project" value="InterPro"/>
</dbReference>
<dbReference type="Pfam" id="PF05139">
    <property type="entry name" value="Erythro_esteras"/>
    <property type="match status" value="1"/>
</dbReference>
<dbReference type="CDD" id="cd14728">
    <property type="entry name" value="Ere-like"/>
    <property type="match status" value="1"/>
</dbReference>
<dbReference type="EMBL" id="MH908881">
    <property type="protein sequence ID" value="AYM52670.1"/>
    <property type="molecule type" value="Genomic_DNA"/>
</dbReference>
<dbReference type="Gene3D" id="3.30.1870.10">
    <property type="entry name" value="EreA-like, domain 2"/>
    <property type="match status" value="1"/>
</dbReference>
<dbReference type="SUPFAM" id="SSF159501">
    <property type="entry name" value="EreA/ChaN-like"/>
    <property type="match status" value="1"/>
</dbReference>
<reference evidence="2" key="1">
    <citation type="journal article" date="2018" name="J. Ind. Microbiol. Biotechnol.">
        <title>Genome mining reveals uncommon alkylpyrones as type III PKS products from myxobacteria.</title>
        <authorList>
            <person name="Hug J.J."/>
            <person name="Panter F."/>
            <person name="Krug D."/>
            <person name="Muller R."/>
        </authorList>
    </citation>
    <scope>NUCLEOTIDE SEQUENCE</scope>
    <source>
        <strain evidence="2">MCy10622</strain>
    </source>
</reference>
<sequence length="470" mass="51703">MSRSTSVCLLVASLLLACATPPPAVTRPESVADASAPVTAPPPEEVRAWLAKAAVPLKTVEAGHGFEDLRPLAPWLSRARVVALGEATHGTREFFQLKHRMVEYLVTEQGYTVFGLEADFAEALALDDYILTGEGDAARALAGLDLWPWDTEEVLALIHWMRSYNADPKHPRKLRLHGFDMQHTGGAARGLLAYLQKVDAPYAQGVAARLTELTDNTLAHQYARTPERLQPYLAMLAEVRARLDSERRAYERDSSPYEWAIASHERHLLTYLLEATPQLVLTLEEGINVRDAMMADNVRWIQEQEGPGAKLMLWAHNDHVNMRPLEVPGTKPLGQLLRERLGDAVFVFGLAFNQGAFQAIELTPRGKPSRGLIEHTVPPAPEGTLDAVLASAGLPLYALNLRGAPRDGAVGAFLKERRESRQIGSHYRDGMKRVPVRMAELFDGILFVDKTHAAVANSSSKPPPAVKSTP</sequence>
<evidence type="ECO:0000313" key="2">
    <source>
        <dbReference type="EMBL" id="AYM52670.1"/>
    </source>
</evidence>
<keyword evidence="1" id="KW-0732">Signal</keyword>
<feature type="signal peptide" evidence="1">
    <location>
        <begin position="1"/>
        <end position="24"/>
    </location>
</feature>
<dbReference type="AlphaFoldDB" id="A0A3Q8I1U7"/>
<feature type="chain" id="PRO_5018785023" evidence="1">
    <location>
        <begin position="25"/>
        <end position="470"/>
    </location>
</feature>
<dbReference type="Gene3D" id="3.40.1660.10">
    <property type="entry name" value="EreA-like (biosynthetic domain)"/>
    <property type="match status" value="1"/>
</dbReference>